<dbReference type="AlphaFoldDB" id="A0A9W8HRN3"/>
<evidence type="ECO:0000259" key="1">
    <source>
        <dbReference type="Pfam" id="PF00188"/>
    </source>
</evidence>
<feature type="domain" description="SCP" evidence="1">
    <location>
        <begin position="121"/>
        <end position="215"/>
    </location>
</feature>
<name>A0A9W8HRN3_9FUNG</name>
<dbReference type="OrthoDB" id="5557989at2759"/>
<sequence>YSNGNLESSYFDQLFSSKINPLGNGVSSSYKILGNFKSDQDYVNALENSIHDTLFGRTLDAIGLYESGGVYTIVLASGLSQRPNFIETCPSGNTQYSPPNKSDGSGGVVNGVDLPQFLCSLNRERGHARADAFVVHKALADEAQEQVKQMSRLGHYTVDGPRKVDESIYGQRVNVKQLYWVAGDSYHSAQTLVDVLMSSYEDKTLDSNYSVIGVAQKDGFWSVIFGSLYRSVHAYNPCPLTVDDVDYTS</sequence>
<reference evidence="2" key="1">
    <citation type="submission" date="2022-07" db="EMBL/GenBank/DDBJ databases">
        <title>Phylogenomic reconstructions and comparative analyses of Kickxellomycotina fungi.</title>
        <authorList>
            <person name="Reynolds N.K."/>
            <person name="Stajich J.E."/>
            <person name="Barry K."/>
            <person name="Grigoriev I.V."/>
            <person name="Crous P."/>
            <person name="Smith M.E."/>
        </authorList>
    </citation>
    <scope>NUCLEOTIDE SEQUENCE</scope>
    <source>
        <strain evidence="2">NRRL 1565</strain>
    </source>
</reference>
<dbReference type="Pfam" id="PF00188">
    <property type="entry name" value="CAP"/>
    <property type="match status" value="1"/>
</dbReference>
<dbReference type="Proteomes" id="UP001140094">
    <property type="component" value="Unassembled WGS sequence"/>
</dbReference>
<feature type="non-terminal residue" evidence="2">
    <location>
        <position position="1"/>
    </location>
</feature>
<organism evidence="2 3">
    <name type="scientific">Coemansia guatemalensis</name>
    <dbReference type="NCBI Taxonomy" id="2761395"/>
    <lineage>
        <taxon>Eukaryota</taxon>
        <taxon>Fungi</taxon>
        <taxon>Fungi incertae sedis</taxon>
        <taxon>Zoopagomycota</taxon>
        <taxon>Kickxellomycotina</taxon>
        <taxon>Kickxellomycetes</taxon>
        <taxon>Kickxellales</taxon>
        <taxon>Kickxellaceae</taxon>
        <taxon>Coemansia</taxon>
    </lineage>
</organism>
<evidence type="ECO:0000313" key="3">
    <source>
        <dbReference type="Proteomes" id="UP001140094"/>
    </source>
</evidence>
<keyword evidence="3" id="KW-1185">Reference proteome</keyword>
<dbReference type="EMBL" id="JANBUO010003171">
    <property type="protein sequence ID" value="KAJ2792340.1"/>
    <property type="molecule type" value="Genomic_DNA"/>
</dbReference>
<protein>
    <recommendedName>
        <fullName evidence="1">SCP domain-containing protein</fullName>
    </recommendedName>
</protein>
<gene>
    <name evidence="2" type="ORF">H4R20_006758</name>
</gene>
<dbReference type="InterPro" id="IPR014044">
    <property type="entry name" value="CAP_dom"/>
</dbReference>
<comment type="caution">
    <text evidence="2">The sequence shown here is derived from an EMBL/GenBank/DDBJ whole genome shotgun (WGS) entry which is preliminary data.</text>
</comment>
<proteinExistence type="predicted"/>
<accession>A0A9W8HRN3</accession>
<evidence type="ECO:0000313" key="2">
    <source>
        <dbReference type="EMBL" id="KAJ2792340.1"/>
    </source>
</evidence>